<dbReference type="Pfam" id="PF04542">
    <property type="entry name" value="Sigma70_r2"/>
    <property type="match status" value="1"/>
</dbReference>
<evidence type="ECO:0000256" key="5">
    <source>
        <dbReference type="ARBA" id="ARBA00023163"/>
    </source>
</evidence>
<proteinExistence type="inferred from homology"/>
<keyword evidence="3" id="KW-0731">Sigma factor</keyword>
<accession>A0ABV8LSA5</accession>
<evidence type="ECO:0000259" key="6">
    <source>
        <dbReference type="Pfam" id="PF04542"/>
    </source>
</evidence>
<evidence type="ECO:0000256" key="3">
    <source>
        <dbReference type="ARBA" id="ARBA00023082"/>
    </source>
</evidence>
<dbReference type="NCBIfam" id="TIGR02937">
    <property type="entry name" value="sigma70-ECF"/>
    <property type="match status" value="1"/>
</dbReference>
<dbReference type="Pfam" id="PF08281">
    <property type="entry name" value="Sigma70_r4_2"/>
    <property type="match status" value="1"/>
</dbReference>
<dbReference type="InterPro" id="IPR014325">
    <property type="entry name" value="RNA_pol_sigma-E_actinobac"/>
</dbReference>
<evidence type="ECO:0000313" key="9">
    <source>
        <dbReference type="Proteomes" id="UP001595816"/>
    </source>
</evidence>
<evidence type="ECO:0000256" key="4">
    <source>
        <dbReference type="ARBA" id="ARBA00023125"/>
    </source>
</evidence>
<reference evidence="9" key="1">
    <citation type="journal article" date="2019" name="Int. J. Syst. Evol. Microbiol.">
        <title>The Global Catalogue of Microorganisms (GCM) 10K type strain sequencing project: providing services to taxonomists for standard genome sequencing and annotation.</title>
        <authorList>
            <consortium name="The Broad Institute Genomics Platform"/>
            <consortium name="The Broad Institute Genome Sequencing Center for Infectious Disease"/>
            <person name="Wu L."/>
            <person name="Ma J."/>
        </authorList>
    </citation>
    <scope>NUCLEOTIDE SEQUENCE [LARGE SCALE GENOMIC DNA]</scope>
    <source>
        <strain evidence="9">CGMCC 4.7289</strain>
    </source>
</reference>
<comment type="similarity">
    <text evidence="1">Belongs to the sigma-70 factor family. ECF subfamily.</text>
</comment>
<dbReference type="SUPFAM" id="SSF88946">
    <property type="entry name" value="Sigma2 domain of RNA polymerase sigma factors"/>
    <property type="match status" value="1"/>
</dbReference>
<dbReference type="InterPro" id="IPR013249">
    <property type="entry name" value="RNA_pol_sigma70_r4_t2"/>
</dbReference>
<dbReference type="SUPFAM" id="SSF88659">
    <property type="entry name" value="Sigma3 and sigma4 domains of RNA polymerase sigma factors"/>
    <property type="match status" value="1"/>
</dbReference>
<dbReference type="Gene3D" id="1.10.1740.10">
    <property type="match status" value="1"/>
</dbReference>
<dbReference type="PANTHER" id="PTHR43133:SF50">
    <property type="entry name" value="ECF RNA POLYMERASE SIGMA FACTOR SIGM"/>
    <property type="match status" value="1"/>
</dbReference>
<keyword evidence="4" id="KW-0238">DNA-binding</keyword>
<dbReference type="EMBL" id="JBHSAY010000010">
    <property type="protein sequence ID" value="MFC4133423.1"/>
    <property type="molecule type" value="Genomic_DNA"/>
</dbReference>
<feature type="domain" description="RNA polymerase sigma factor 70 region 4 type 2" evidence="7">
    <location>
        <begin position="103"/>
        <end position="155"/>
    </location>
</feature>
<dbReference type="InterPro" id="IPR013325">
    <property type="entry name" value="RNA_pol_sigma_r2"/>
</dbReference>
<keyword evidence="2" id="KW-0805">Transcription regulation</keyword>
<name>A0ABV8LSA5_9ACTN</name>
<evidence type="ECO:0000313" key="8">
    <source>
        <dbReference type="EMBL" id="MFC4133423.1"/>
    </source>
</evidence>
<organism evidence="8 9">
    <name type="scientific">Hamadaea flava</name>
    <dbReference type="NCBI Taxonomy" id="1742688"/>
    <lineage>
        <taxon>Bacteria</taxon>
        <taxon>Bacillati</taxon>
        <taxon>Actinomycetota</taxon>
        <taxon>Actinomycetes</taxon>
        <taxon>Micromonosporales</taxon>
        <taxon>Micromonosporaceae</taxon>
        <taxon>Hamadaea</taxon>
    </lineage>
</organism>
<dbReference type="InterPro" id="IPR007627">
    <property type="entry name" value="RNA_pol_sigma70_r2"/>
</dbReference>
<dbReference type="InterPro" id="IPR013324">
    <property type="entry name" value="RNA_pol_sigma_r3/r4-like"/>
</dbReference>
<dbReference type="InterPro" id="IPR014284">
    <property type="entry name" value="RNA_pol_sigma-70_dom"/>
</dbReference>
<feature type="domain" description="RNA polymerase sigma-70 region 2" evidence="6">
    <location>
        <begin position="19"/>
        <end position="81"/>
    </location>
</feature>
<dbReference type="Gene3D" id="1.10.10.10">
    <property type="entry name" value="Winged helix-like DNA-binding domain superfamily/Winged helix DNA-binding domain"/>
    <property type="match status" value="1"/>
</dbReference>
<keyword evidence="9" id="KW-1185">Reference proteome</keyword>
<protein>
    <submittedName>
        <fullName evidence="8">SigE family RNA polymerase sigma factor</fullName>
    </submittedName>
</protein>
<evidence type="ECO:0000256" key="2">
    <source>
        <dbReference type="ARBA" id="ARBA00023015"/>
    </source>
</evidence>
<dbReference type="Proteomes" id="UP001595816">
    <property type="component" value="Unassembled WGS sequence"/>
</dbReference>
<evidence type="ECO:0000256" key="1">
    <source>
        <dbReference type="ARBA" id="ARBA00010641"/>
    </source>
</evidence>
<sequence>MTDQATGPGAYAAFVEEALARHIGLAVLLCGDRHRAEDLLQDCLVKLYLRWRQVARKGDPHAYLRRMLVNGNVSRWRSTRRETLTAETPDRVDPLAEVREPHEQLRAALMALPRQQRAVVVLRYYADLSEQQTADELGCSVGTVKTQHSRAMAKLRERAPVFYSSVLEVYR</sequence>
<gene>
    <name evidence="8" type="ORF">ACFOZ4_22660</name>
</gene>
<comment type="caution">
    <text evidence="8">The sequence shown here is derived from an EMBL/GenBank/DDBJ whole genome shotgun (WGS) entry which is preliminary data.</text>
</comment>
<dbReference type="PANTHER" id="PTHR43133">
    <property type="entry name" value="RNA POLYMERASE ECF-TYPE SIGMA FACTO"/>
    <property type="match status" value="1"/>
</dbReference>
<dbReference type="InterPro" id="IPR039425">
    <property type="entry name" value="RNA_pol_sigma-70-like"/>
</dbReference>
<dbReference type="RefSeq" id="WP_253760782.1">
    <property type="nucleotide sequence ID" value="NZ_JAMZDZ010000001.1"/>
</dbReference>
<dbReference type="NCBIfam" id="TIGR02983">
    <property type="entry name" value="SigE-fam_strep"/>
    <property type="match status" value="1"/>
</dbReference>
<dbReference type="InterPro" id="IPR036388">
    <property type="entry name" value="WH-like_DNA-bd_sf"/>
</dbReference>
<evidence type="ECO:0000259" key="7">
    <source>
        <dbReference type="Pfam" id="PF08281"/>
    </source>
</evidence>
<keyword evidence="5" id="KW-0804">Transcription</keyword>
<dbReference type="CDD" id="cd06171">
    <property type="entry name" value="Sigma70_r4"/>
    <property type="match status" value="1"/>
</dbReference>